<dbReference type="EC" id="6.3.1.5" evidence="7"/>
<keyword evidence="3 6" id="KW-0547">Nucleotide-binding</keyword>
<gene>
    <name evidence="9" type="primary">nadE</name>
    <name evidence="9" type="ORF">OF365_01455</name>
</gene>
<dbReference type="InterPro" id="IPR014729">
    <property type="entry name" value="Rossmann-like_a/b/a_fold"/>
</dbReference>
<dbReference type="Pfam" id="PF02540">
    <property type="entry name" value="NAD_synthase"/>
    <property type="match status" value="1"/>
</dbReference>
<dbReference type="InterPro" id="IPR003694">
    <property type="entry name" value="NAD_synthase"/>
</dbReference>
<evidence type="ECO:0000256" key="7">
    <source>
        <dbReference type="RuleBase" id="RU003812"/>
    </source>
</evidence>
<feature type="domain" description="NAD/GMP synthase" evidence="8">
    <location>
        <begin position="7"/>
        <end position="230"/>
    </location>
</feature>
<keyword evidence="10" id="KW-1185">Reference proteome</keyword>
<comment type="caution">
    <text evidence="9">The sequence shown here is derived from an EMBL/GenBank/DDBJ whole genome shotgun (WGS) entry which is preliminary data.</text>
</comment>
<dbReference type="SUPFAM" id="SSF52402">
    <property type="entry name" value="Adenine nucleotide alpha hydrolases-like"/>
    <property type="match status" value="1"/>
</dbReference>
<proteinExistence type="inferred from homology"/>
<keyword evidence="5 6" id="KW-0520">NAD</keyword>
<sequence length="250" mass="29244">MRLKSYLRKLLLHLENYLTTHQINTLVLGVSGGIDSTLALYLLKQLKTPVKIFPVFIDIDSRCEDKQDVLYLQSIFPEIQLVDLKPVLQAYQNSLPNLTQHKMVYDNLTTRIRANYLYALANEYDGIVISTLNFNEFHLGFFTKFGDSNADYHLLIGLLKSQIYKLANFLNIDERFLNKKPSPGFDKQTDADILGFTYAEYERVVLNNKRVKPSCVKKVTQLIQKNQHKRFLINQYLLNEKVEQIYEQWK</sequence>
<evidence type="ECO:0000256" key="6">
    <source>
        <dbReference type="RuleBase" id="RU003811"/>
    </source>
</evidence>
<evidence type="ECO:0000256" key="2">
    <source>
        <dbReference type="ARBA" id="ARBA00022598"/>
    </source>
</evidence>
<reference evidence="9 10" key="1">
    <citation type="journal article" date="2020" name="Int. J. Syst. Evol. Microbiol.">
        <title>Ureaplasma miroungigenitalium sp. nov. isolated from northern elephant seals (Mirounga angustirostris) and Ureaplasma zalophigenitalium sp. nov. isolated from California sea lions (Zalophus californianus).</title>
        <authorList>
            <person name="Volokhov D.V."/>
            <person name="Gulland F.M."/>
            <person name="Gao Y."/>
            <person name="Chizhikov V.E."/>
        </authorList>
    </citation>
    <scope>NUCLEOTIDE SEQUENCE [LARGE SCALE GENOMIC DNA]</scope>
    <source>
        <strain evidence="9 10">CSL7644-GEN</strain>
    </source>
</reference>
<keyword evidence="4 6" id="KW-0067">ATP-binding</keyword>
<comment type="pathway">
    <text evidence="1">Cofactor biosynthesis; NAD(+) biosynthesis.</text>
</comment>
<accession>A0ABT3BP66</accession>
<dbReference type="GO" id="GO:0008795">
    <property type="term" value="F:NAD+ synthase activity"/>
    <property type="evidence" value="ECO:0007669"/>
    <property type="project" value="UniProtKB-EC"/>
</dbReference>
<dbReference type="RefSeq" id="WP_263817834.1">
    <property type="nucleotide sequence ID" value="NZ_JAOXHJ010000002.1"/>
</dbReference>
<dbReference type="CDD" id="cd00553">
    <property type="entry name" value="NAD_synthase"/>
    <property type="match status" value="1"/>
</dbReference>
<evidence type="ECO:0000256" key="3">
    <source>
        <dbReference type="ARBA" id="ARBA00022741"/>
    </source>
</evidence>
<organism evidence="9 10">
    <name type="scientific">Ureaplasma zalophigenitalium</name>
    <dbReference type="NCBI Taxonomy" id="907723"/>
    <lineage>
        <taxon>Bacteria</taxon>
        <taxon>Bacillati</taxon>
        <taxon>Mycoplasmatota</taxon>
        <taxon>Mycoplasmoidales</taxon>
        <taxon>Mycoplasmoidaceae</taxon>
        <taxon>Ureaplasma</taxon>
    </lineage>
</organism>
<evidence type="ECO:0000313" key="10">
    <source>
        <dbReference type="Proteomes" id="UP001207252"/>
    </source>
</evidence>
<dbReference type="Proteomes" id="UP001207252">
    <property type="component" value="Unassembled WGS sequence"/>
</dbReference>
<protein>
    <recommendedName>
        <fullName evidence="7">NH(3)-dependent NAD(+) synthetase</fullName>
        <ecNumber evidence="7">6.3.1.5</ecNumber>
    </recommendedName>
</protein>
<evidence type="ECO:0000313" key="9">
    <source>
        <dbReference type="EMBL" id="MCV3754030.1"/>
    </source>
</evidence>
<dbReference type="PANTHER" id="PTHR23090:SF9">
    <property type="entry name" value="GLUTAMINE-DEPENDENT NAD(+) SYNTHETASE"/>
    <property type="match status" value="1"/>
</dbReference>
<evidence type="ECO:0000256" key="4">
    <source>
        <dbReference type="ARBA" id="ARBA00022840"/>
    </source>
</evidence>
<keyword evidence="2 6" id="KW-0436">Ligase</keyword>
<dbReference type="EMBL" id="JAOXHJ010000002">
    <property type="protein sequence ID" value="MCV3754030.1"/>
    <property type="molecule type" value="Genomic_DNA"/>
</dbReference>
<dbReference type="InterPro" id="IPR022310">
    <property type="entry name" value="NAD/GMP_synthase"/>
</dbReference>
<evidence type="ECO:0000256" key="5">
    <source>
        <dbReference type="ARBA" id="ARBA00023027"/>
    </source>
</evidence>
<comment type="catalytic activity">
    <reaction evidence="7">
        <text>deamido-NAD(+) + NH4(+) + ATP = AMP + diphosphate + NAD(+) + H(+)</text>
        <dbReference type="Rhea" id="RHEA:21188"/>
        <dbReference type="ChEBI" id="CHEBI:15378"/>
        <dbReference type="ChEBI" id="CHEBI:28938"/>
        <dbReference type="ChEBI" id="CHEBI:30616"/>
        <dbReference type="ChEBI" id="CHEBI:33019"/>
        <dbReference type="ChEBI" id="CHEBI:57540"/>
        <dbReference type="ChEBI" id="CHEBI:58437"/>
        <dbReference type="ChEBI" id="CHEBI:456215"/>
        <dbReference type="EC" id="6.3.1.5"/>
    </reaction>
</comment>
<evidence type="ECO:0000256" key="1">
    <source>
        <dbReference type="ARBA" id="ARBA00004790"/>
    </source>
</evidence>
<dbReference type="PANTHER" id="PTHR23090">
    <property type="entry name" value="NH 3 /GLUTAMINE-DEPENDENT NAD + SYNTHETASE"/>
    <property type="match status" value="1"/>
</dbReference>
<comment type="similarity">
    <text evidence="6">Belongs to the NAD synthetase family.</text>
</comment>
<dbReference type="Gene3D" id="3.40.50.620">
    <property type="entry name" value="HUPs"/>
    <property type="match status" value="1"/>
</dbReference>
<dbReference type="NCBIfam" id="TIGR00552">
    <property type="entry name" value="nadE"/>
    <property type="match status" value="1"/>
</dbReference>
<evidence type="ECO:0000259" key="8">
    <source>
        <dbReference type="Pfam" id="PF02540"/>
    </source>
</evidence>
<name>A0ABT3BP66_9BACT</name>